<dbReference type="AlphaFoldDB" id="A0A511Z188"/>
<name>A0A511Z188_9CELL</name>
<evidence type="ECO:0000256" key="4">
    <source>
        <dbReference type="PIRSR" id="PIRSR002825-1"/>
    </source>
</evidence>
<evidence type="ECO:0000313" key="7">
    <source>
        <dbReference type="Proteomes" id="UP000321484"/>
    </source>
</evidence>
<evidence type="ECO:0000256" key="3">
    <source>
        <dbReference type="ARBA" id="ARBA00022729"/>
    </source>
</evidence>
<keyword evidence="7" id="KW-1185">Reference proteome</keyword>
<keyword evidence="4" id="KW-0408">Iron</keyword>
<comment type="similarity">
    <text evidence="1">Belongs to the bacterial solute-binding protein 1 family.</text>
</comment>
<sequence>MSPLRPARATTRRARTAAAGAVATFAVVALAGCSADAADDEPETAGGASTAAAETGALVIYSGRNEELVDPLLDRLEEEVGVPVEVRYAGTAELAAQLLEEGEATDADLFFSQDAGALGALKGADRLAELPDAVLDRVPEHYRDADGRWVATSARARVLAYDPASAPEVADLTGIDQILDERYRGRIGFAPTNASFQSFVTALRIDRGEDGARQWLQDFAALEPQAYDNNNAVLDAVDAGQVGIGLINHYYWFERVAEHGAGSVNARIRFLASDDPGALVNVAGVGILEGTDMPDAATAAAAFLLSDEAQQYFADETAEYPVVEGVTSTVHDLAPLSALTGFVVDLNALESLEETLALLGEVGLT</sequence>
<keyword evidence="2" id="KW-0813">Transport</keyword>
<feature type="binding site" evidence="4">
    <location>
        <position position="251"/>
    </location>
    <ligand>
        <name>Fe cation</name>
        <dbReference type="ChEBI" id="CHEBI:24875"/>
    </ligand>
</feature>
<protein>
    <submittedName>
        <fullName evidence="6">Iron ABC transporter substrate-binding protein</fullName>
    </submittedName>
</protein>
<keyword evidence="4" id="KW-0479">Metal-binding</keyword>
<dbReference type="PANTHER" id="PTHR30006">
    <property type="entry name" value="THIAMINE-BINDING PERIPLASMIC PROTEIN-RELATED"/>
    <property type="match status" value="1"/>
</dbReference>
<comment type="caution">
    <text evidence="6">The sequence shown here is derived from an EMBL/GenBank/DDBJ whole genome shotgun (WGS) entry which is preliminary data.</text>
</comment>
<keyword evidence="3 5" id="KW-0732">Signal</keyword>
<evidence type="ECO:0000256" key="5">
    <source>
        <dbReference type="SAM" id="SignalP"/>
    </source>
</evidence>
<dbReference type="PIRSF" id="PIRSF002825">
    <property type="entry name" value="CfbpA"/>
    <property type="match status" value="1"/>
</dbReference>
<dbReference type="RefSeq" id="WP_052113516.1">
    <property type="nucleotide sequence ID" value="NZ_BJYK01000009.1"/>
</dbReference>
<dbReference type="PANTHER" id="PTHR30006:SF15">
    <property type="entry name" value="IRON-UTILIZATION PERIPLASMIC PROTEIN"/>
    <property type="match status" value="1"/>
</dbReference>
<organism evidence="6 7">
    <name type="scientific">Actinotalea fermentans</name>
    <dbReference type="NCBI Taxonomy" id="43671"/>
    <lineage>
        <taxon>Bacteria</taxon>
        <taxon>Bacillati</taxon>
        <taxon>Actinomycetota</taxon>
        <taxon>Actinomycetes</taxon>
        <taxon>Micrococcales</taxon>
        <taxon>Cellulomonadaceae</taxon>
        <taxon>Actinotalea</taxon>
    </lineage>
</organism>
<dbReference type="PROSITE" id="PS51257">
    <property type="entry name" value="PROKAR_LIPOPROTEIN"/>
    <property type="match status" value="1"/>
</dbReference>
<dbReference type="InterPro" id="IPR026045">
    <property type="entry name" value="Ferric-bd"/>
</dbReference>
<accession>A0A511Z188</accession>
<dbReference type="Proteomes" id="UP000321484">
    <property type="component" value="Unassembled WGS sequence"/>
</dbReference>
<dbReference type="Pfam" id="PF13343">
    <property type="entry name" value="SBP_bac_6"/>
    <property type="match status" value="1"/>
</dbReference>
<dbReference type="GO" id="GO:0006826">
    <property type="term" value="P:iron ion transport"/>
    <property type="evidence" value="ECO:0007669"/>
    <property type="project" value="UniProtKB-KW"/>
</dbReference>
<gene>
    <name evidence="6" type="ORF">AFE02nite_29520</name>
</gene>
<dbReference type="GO" id="GO:0030288">
    <property type="term" value="C:outer membrane-bounded periplasmic space"/>
    <property type="evidence" value="ECO:0007669"/>
    <property type="project" value="TreeGrafter"/>
</dbReference>
<dbReference type="OrthoDB" id="9769567at2"/>
<dbReference type="GO" id="GO:0046872">
    <property type="term" value="F:metal ion binding"/>
    <property type="evidence" value="ECO:0007669"/>
    <property type="project" value="UniProtKB-KW"/>
</dbReference>
<feature type="signal peptide" evidence="5">
    <location>
        <begin position="1"/>
        <end position="31"/>
    </location>
</feature>
<evidence type="ECO:0000256" key="2">
    <source>
        <dbReference type="ARBA" id="ARBA00022496"/>
    </source>
</evidence>
<keyword evidence="2" id="KW-0410">Iron transport</keyword>
<keyword evidence="2" id="KW-0406">Ion transport</keyword>
<dbReference type="Gene3D" id="3.40.190.10">
    <property type="entry name" value="Periplasmic binding protein-like II"/>
    <property type="match status" value="2"/>
</dbReference>
<proteinExistence type="inferred from homology"/>
<feature type="chain" id="PRO_5038400860" evidence="5">
    <location>
        <begin position="32"/>
        <end position="365"/>
    </location>
</feature>
<evidence type="ECO:0000313" key="6">
    <source>
        <dbReference type="EMBL" id="GEN81218.1"/>
    </source>
</evidence>
<dbReference type="SUPFAM" id="SSF53850">
    <property type="entry name" value="Periplasmic binding protein-like II"/>
    <property type="match status" value="1"/>
</dbReference>
<reference evidence="6 7" key="1">
    <citation type="submission" date="2019-07" db="EMBL/GenBank/DDBJ databases">
        <title>Whole genome shotgun sequence of Actinotalea fermentans NBRC 105374.</title>
        <authorList>
            <person name="Hosoyama A."/>
            <person name="Uohara A."/>
            <person name="Ohji S."/>
            <person name="Ichikawa N."/>
        </authorList>
    </citation>
    <scope>NUCLEOTIDE SEQUENCE [LARGE SCALE GENOMIC DNA]</scope>
    <source>
        <strain evidence="6 7">NBRC 105374</strain>
    </source>
</reference>
<evidence type="ECO:0000256" key="1">
    <source>
        <dbReference type="ARBA" id="ARBA00008520"/>
    </source>
</evidence>
<dbReference type="EMBL" id="BJYK01000009">
    <property type="protein sequence ID" value="GEN81218.1"/>
    <property type="molecule type" value="Genomic_DNA"/>
</dbReference>
<feature type="binding site" evidence="4">
    <location>
        <position position="250"/>
    </location>
    <ligand>
        <name>Fe cation</name>
        <dbReference type="ChEBI" id="CHEBI:24875"/>
    </ligand>
</feature>